<feature type="coiled-coil region" evidence="11">
    <location>
        <begin position="166"/>
        <end position="198"/>
    </location>
</feature>
<dbReference type="InterPro" id="IPR047181">
    <property type="entry name" value="DP13A/B"/>
</dbReference>
<dbReference type="AlphaFoldDB" id="A0A9J2P1Y5"/>
<keyword evidence="14" id="KW-1185">Reference proteome</keyword>
<dbReference type="InterPro" id="IPR001849">
    <property type="entry name" value="PH_domain"/>
</dbReference>
<dbReference type="Pfam" id="PF00169">
    <property type="entry name" value="PH"/>
    <property type="match status" value="1"/>
</dbReference>
<keyword evidence="8" id="KW-0966">Cell projection</keyword>
<dbReference type="GO" id="GO:0045335">
    <property type="term" value="C:phagocytic vesicle"/>
    <property type="evidence" value="ECO:0007669"/>
    <property type="project" value="UniProtKB-SubCell"/>
</dbReference>
<dbReference type="SMART" id="SM00233">
    <property type="entry name" value="PH"/>
    <property type="match status" value="1"/>
</dbReference>
<evidence type="ECO:0000256" key="6">
    <source>
        <dbReference type="ARBA" id="ARBA00023136"/>
    </source>
</evidence>
<dbReference type="Pfam" id="PF16746">
    <property type="entry name" value="BAR_3"/>
    <property type="match status" value="1"/>
</dbReference>
<dbReference type="WBParaSite" id="ALUE_0000355401-mRNA-1">
    <property type="protein sequence ID" value="ALUE_0000355401-mRNA-1"/>
    <property type="gene ID" value="ALUE_0000355401"/>
</dbReference>
<dbReference type="InterPro" id="IPR006020">
    <property type="entry name" value="PTB/PI_dom"/>
</dbReference>
<evidence type="ECO:0000256" key="4">
    <source>
        <dbReference type="ARBA" id="ARBA00004466"/>
    </source>
</evidence>
<dbReference type="PANTHER" id="PTHR46415:SF2">
    <property type="entry name" value="BETA, PUTATIVE-RELATED"/>
    <property type="match status" value="1"/>
</dbReference>
<dbReference type="SUPFAM" id="SSF50729">
    <property type="entry name" value="PH domain-like"/>
    <property type="match status" value="2"/>
</dbReference>
<name>A0A9J2P1Y5_ASCLU</name>
<dbReference type="InterPro" id="IPR004148">
    <property type="entry name" value="BAR_dom"/>
</dbReference>
<protein>
    <submittedName>
        <fullName evidence="15">PH domain-containing protein</fullName>
    </submittedName>
</protein>
<evidence type="ECO:0000256" key="12">
    <source>
        <dbReference type="SAM" id="MobiDB-lite"/>
    </source>
</evidence>
<dbReference type="SUPFAM" id="SSF103657">
    <property type="entry name" value="BAR/IMD domain-like"/>
    <property type="match status" value="1"/>
</dbReference>
<dbReference type="PANTHER" id="PTHR46415">
    <property type="entry name" value="ADAPTOR PROTEIN, PHOSPHOTYROSINE INTERACTION, PH DOMAIN AND LEUCINE ZIPPER-CONTAINING 2"/>
    <property type="match status" value="1"/>
</dbReference>
<keyword evidence="10" id="KW-0968">Cytoplasmic vesicle</keyword>
<evidence type="ECO:0000256" key="11">
    <source>
        <dbReference type="SAM" id="Coils"/>
    </source>
</evidence>
<dbReference type="Pfam" id="PF00640">
    <property type="entry name" value="PID"/>
    <property type="match status" value="1"/>
</dbReference>
<accession>A0A9J2P1Y5</accession>
<feature type="domain" description="PH" evidence="13">
    <location>
        <begin position="313"/>
        <end position="422"/>
    </location>
</feature>
<evidence type="ECO:0000256" key="1">
    <source>
        <dbReference type="ARBA" id="ARBA00004123"/>
    </source>
</evidence>
<dbReference type="InterPro" id="IPR011993">
    <property type="entry name" value="PH-like_dom_sf"/>
</dbReference>
<feature type="region of interest" description="Disordered" evidence="12">
    <location>
        <begin position="645"/>
        <end position="669"/>
    </location>
</feature>
<dbReference type="InterPro" id="IPR047236">
    <property type="entry name" value="PH_DP13A/B"/>
</dbReference>
<dbReference type="GO" id="GO:0005634">
    <property type="term" value="C:nucleus"/>
    <property type="evidence" value="ECO:0007669"/>
    <property type="project" value="UniProtKB-SubCell"/>
</dbReference>
<evidence type="ECO:0000313" key="14">
    <source>
        <dbReference type="Proteomes" id="UP000036681"/>
    </source>
</evidence>
<evidence type="ECO:0000256" key="3">
    <source>
        <dbReference type="ARBA" id="ARBA00004262"/>
    </source>
</evidence>
<dbReference type="Gene3D" id="2.30.29.30">
    <property type="entry name" value="Pleckstrin-homology domain (PH domain)/Phosphotyrosine-binding domain (PTB)"/>
    <property type="match status" value="2"/>
</dbReference>
<keyword evidence="9" id="KW-0131">Cell cycle</keyword>
<evidence type="ECO:0000256" key="10">
    <source>
        <dbReference type="ARBA" id="ARBA00023329"/>
    </source>
</evidence>
<evidence type="ECO:0000256" key="2">
    <source>
        <dbReference type="ARBA" id="ARBA00004220"/>
    </source>
</evidence>
<comment type="subcellular location">
    <subcellularLocation>
        <location evidence="4">Cell projection</location>
        <location evidence="4">Ruffle</location>
    </subcellularLocation>
    <subcellularLocation>
        <location evidence="3">Cytoplasmic vesicle</location>
        <location evidence="3">Phagosome</location>
    </subcellularLocation>
    <subcellularLocation>
        <location evidence="2">Early endosome membrane</location>
        <topology evidence="2">Peripheral membrane protein</topology>
    </subcellularLocation>
    <subcellularLocation>
        <location evidence="1">Nucleus</location>
    </subcellularLocation>
</comment>
<evidence type="ECO:0000256" key="8">
    <source>
        <dbReference type="ARBA" id="ARBA00023273"/>
    </source>
</evidence>
<dbReference type="Gene3D" id="1.20.1270.60">
    <property type="entry name" value="Arfaptin homology (AH) domain/BAR domain"/>
    <property type="match status" value="1"/>
</dbReference>
<dbReference type="CDD" id="cd13247">
    <property type="entry name" value="BAR-PH_APPL"/>
    <property type="match status" value="1"/>
</dbReference>
<keyword evidence="7" id="KW-0539">Nucleus</keyword>
<keyword evidence="5" id="KW-0967">Endosome</keyword>
<reference evidence="15" key="1">
    <citation type="submission" date="2023-03" db="UniProtKB">
        <authorList>
            <consortium name="WormBaseParasite"/>
        </authorList>
    </citation>
    <scope>IDENTIFICATION</scope>
</reference>
<dbReference type="GO" id="GO:0031901">
    <property type="term" value="C:early endosome membrane"/>
    <property type="evidence" value="ECO:0007669"/>
    <property type="project" value="UniProtKB-SubCell"/>
</dbReference>
<evidence type="ECO:0000256" key="5">
    <source>
        <dbReference type="ARBA" id="ARBA00022753"/>
    </source>
</evidence>
<evidence type="ECO:0000259" key="13">
    <source>
        <dbReference type="PROSITE" id="PS50003"/>
    </source>
</evidence>
<evidence type="ECO:0000313" key="15">
    <source>
        <dbReference type="WBParaSite" id="ALUE_0000355401-mRNA-1"/>
    </source>
</evidence>
<evidence type="ECO:0000256" key="9">
    <source>
        <dbReference type="ARBA" id="ARBA00023306"/>
    </source>
</evidence>
<feature type="compositionally biased region" description="Basic and acidic residues" evidence="12">
    <location>
        <begin position="645"/>
        <end position="659"/>
    </location>
</feature>
<dbReference type="GO" id="GO:0023052">
    <property type="term" value="P:signaling"/>
    <property type="evidence" value="ECO:0007669"/>
    <property type="project" value="TreeGrafter"/>
</dbReference>
<organism evidence="14 15">
    <name type="scientific">Ascaris lumbricoides</name>
    <name type="common">Giant roundworm</name>
    <dbReference type="NCBI Taxonomy" id="6252"/>
    <lineage>
        <taxon>Eukaryota</taxon>
        <taxon>Metazoa</taxon>
        <taxon>Ecdysozoa</taxon>
        <taxon>Nematoda</taxon>
        <taxon>Chromadorea</taxon>
        <taxon>Rhabditida</taxon>
        <taxon>Spirurina</taxon>
        <taxon>Ascaridomorpha</taxon>
        <taxon>Ascaridoidea</taxon>
        <taxon>Ascarididae</taxon>
        <taxon>Ascaris</taxon>
    </lineage>
</organism>
<dbReference type="Proteomes" id="UP000036681">
    <property type="component" value="Unplaced"/>
</dbReference>
<dbReference type="PROSITE" id="PS50003">
    <property type="entry name" value="PH_DOMAIN"/>
    <property type="match status" value="1"/>
</dbReference>
<dbReference type="GO" id="GO:0001726">
    <property type="term" value="C:ruffle"/>
    <property type="evidence" value="ECO:0007669"/>
    <property type="project" value="UniProtKB-SubCell"/>
</dbReference>
<dbReference type="InterPro" id="IPR027267">
    <property type="entry name" value="AH/BAR_dom_sf"/>
</dbReference>
<keyword evidence="11" id="KW-0175">Coiled coil</keyword>
<keyword evidence="6" id="KW-0472">Membrane</keyword>
<evidence type="ECO:0000256" key="7">
    <source>
        <dbReference type="ARBA" id="ARBA00023242"/>
    </source>
</evidence>
<sequence length="669" mass="74849">MSVFTRVIPVPTRKKYDEADLNEAVKSYKASEALSKGVHIHACDPIQLSDRNRTLIRLFEEDTYNLRTWSHQLDAALDQWCVAQKAATAAASNLASVIAAYRFQKLPLDVASYDMPSVTSRVAQNLNEIAGWMDLLVQQVGFCVQCPVKKATAELDDLVETVRPNYAEALSTMAEAEEKFAKASRKDASRRLEELNNDVFITKMGYHKLALQYCSRMNVLQSRRYSELIEPLLMLLYAFKCFFNVGHDAFRKDALTQFLTQAQQQMLSIGKEAESEKNEGNQLLASLVELSKSQHEMYYGEKPETEQRRASESVQKQGYLRIRLKSGLFTNNWEKYYVFTQGAKLMWQKADQLGGSLMLDLIAVPGTSAQVAGESVDRRFVFMICLPPADDDPTGTERRWFVQAKNSADMYEWIDVINNLAGLQHKAWDQAEEASSVMALEKTCRSLTPPETPTGPLTPWNTPVRGIEEDMATQPIQFDLLSVGSNSQVKLQSHAAGSNVKGFDVRFLGCLEVVTDQDGDAIVQPAIERVLKAREAHHIAESIVCRMLVTADASGIFLVEREHPNNVKAHFDFADVAFWSAYNKKDDDTTFGMVTRTRADKNSRPTYMCSILTADSGTNSADICKELTTASAESLNILIMKASRGRDQPEFEKVAEEPNKAAATNATDE</sequence>
<proteinExistence type="predicted"/>